<comment type="caution">
    <text evidence="2">The sequence shown here is derived from an EMBL/GenBank/DDBJ whole genome shotgun (WGS) entry which is preliminary data.</text>
</comment>
<name>A0A835PCT6_VANPL</name>
<reference evidence="2 3" key="1">
    <citation type="journal article" date="2020" name="Nat. Food">
        <title>A phased Vanilla planifolia genome enables genetic improvement of flavour and production.</title>
        <authorList>
            <person name="Hasing T."/>
            <person name="Tang H."/>
            <person name="Brym M."/>
            <person name="Khazi F."/>
            <person name="Huang T."/>
            <person name="Chambers A.H."/>
        </authorList>
    </citation>
    <scope>NUCLEOTIDE SEQUENCE [LARGE SCALE GENOMIC DNA]</scope>
    <source>
        <tissue evidence="2">Leaf</tissue>
    </source>
</reference>
<accession>A0A835PCT6</accession>
<feature type="region of interest" description="Disordered" evidence="1">
    <location>
        <begin position="1"/>
        <end position="24"/>
    </location>
</feature>
<evidence type="ECO:0000313" key="3">
    <source>
        <dbReference type="Proteomes" id="UP000639772"/>
    </source>
</evidence>
<dbReference type="AlphaFoldDB" id="A0A835PCT6"/>
<proteinExistence type="predicted"/>
<gene>
    <name evidence="2" type="ORF">HPP92_027101</name>
</gene>
<sequence>MGDEEDTPLSKTNSGTGRSGQSGGWPSVVEFAVVRGSGCDGIVGGEGGGGRAEGMDGRASVATGKCWTRRPYRFPAEIRTHLPREELVLEIKVWISDCRIRLRNRAAFYVTIHRSSLEIASIYRLLRFQCATENGNTGMIYIYI</sequence>
<dbReference type="EMBL" id="JADCNM010000162">
    <property type="protein sequence ID" value="KAG0449669.1"/>
    <property type="molecule type" value="Genomic_DNA"/>
</dbReference>
<organism evidence="2 3">
    <name type="scientific">Vanilla planifolia</name>
    <name type="common">Vanilla</name>
    <dbReference type="NCBI Taxonomy" id="51239"/>
    <lineage>
        <taxon>Eukaryota</taxon>
        <taxon>Viridiplantae</taxon>
        <taxon>Streptophyta</taxon>
        <taxon>Embryophyta</taxon>
        <taxon>Tracheophyta</taxon>
        <taxon>Spermatophyta</taxon>
        <taxon>Magnoliopsida</taxon>
        <taxon>Liliopsida</taxon>
        <taxon>Asparagales</taxon>
        <taxon>Orchidaceae</taxon>
        <taxon>Vanilloideae</taxon>
        <taxon>Vanilleae</taxon>
        <taxon>Vanilla</taxon>
    </lineage>
</organism>
<dbReference type="Proteomes" id="UP000639772">
    <property type="component" value="Unassembled WGS sequence"/>
</dbReference>
<evidence type="ECO:0000313" key="2">
    <source>
        <dbReference type="EMBL" id="KAG0449669.1"/>
    </source>
</evidence>
<evidence type="ECO:0000256" key="1">
    <source>
        <dbReference type="SAM" id="MobiDB-lite"/>
    </source>
</evidence>
<protein>
    <submittedName>
        <fullName evidence="2">Uncharacterized protein</fullName>
    </submittedName>
</protein>